<sequence>MRHETYQRIVWWLCLLVAPLVLAVIELFHPAEFTEHPGMYQYLSQPEAHDATHKALAYFGPDWWFTLHMIQTPMMALVAVGVWLLVSDVRTVHGALAVACAWLSRLAAFVFLIYYTVLDAIGGIGLGRTIVLTQEMVARGELSDQELQGVIVALDATWTDPWVGGVGSFVSETGSWAAFAMTALAAAARFFAKQGPWAALVLLGAAGWILQLSHAALHGPFAFMLLAAAAIWLAWWERQQAKAKPSH</sequence>
<protein>
    <submittedName>
        <fullName evidence="2">Uncharacterized protein</fullName>
    </submittedName>
</protein>
<keyword evidence="1" id="KW-0812">Transmembrane</keyword>
<feature type="transmembrane region" description="Helical" evidence="1">
    <location>
        <begin position="174"/>
        <end position="192"/>
    </location>
</feature>
<accession>A0A9X3EHJ9</accession>
<feature type="transmembrane region" description="Helical" evidence="1">
    <location>
        <begin position="95"/>
        <end position="117"/>
    </location>
</feature>
<feature type="transmembrane region" description="Helical" evidence="1">
    <location>
        <begin position="197"/>
        <end position="213"/>
    </location>
</feature>
<comment type="caution">
    <text evidence="2">The sequence shown here is derived from an EMBL/GenBank/DDBJ whole genome shotgun (WGS) entry which is preliminary data.</text>
</comment>
<evidence type="ECO:0000256" key="1">
    <source>
        <dbReference type="SAM" id="Phobius"/>
    </source>
</evidence>
<dbReference type="Proteomes" id="UP001150924">
    <property type="component" value="Unassembled WGS sequence"/>
</dbReference>
<keyword evidence="1" id="KW-1133">Transmembrane helix</keyword>
<feature type="transmembrane region" description="Helical" evidence="1">
    <location>
        <begin position="219"/>
        <end position="236"/>
    </location>
</feature>
<keyword evidence="1" id="KW-0472">Membrane</keyword>
<feature type="transmembrane region" description="Helical" evidence="1">
    <location>
        <begin position="63"/>
        <end position="86"/>
    </location>
</feature>
<evidence type="ECO:0000313" key="2">
    <source>
        <dbReference type="EMBL" id="MCY1004172.1"/>
    </source>
</evidence>
<dbReference type="EMBL" id="JAPNKE010000002">
    <property type="protein sequence ID" value="MCY1004172.1"/>
    <property type="molecule type" value="Genomic_DNA"/>
</dbReference>
<keyword evidence="3" id="KW-1185">Reference proteome</keyword>
<dbReference type="AlphaFoldDB" id="A0A9X3EHJ9"/>
<gene>
    <name evidence="2" type="ORF">OV079_01035</name>
</gene>
<evidence type="ECO:0000313" key="3">
    <source>
        <dbReference type="Proteomes" id="UP001150924"/>
    </source>
</evidence>
<dbReference type="RefSeq" id="WP_267765707.1">
    <property type="nucleotide sequence ID" value="NZ_JAPNKE010000002.1"/>
</dbReference>
<organism evidence="2 3">
    <name type="scientific">Nannocystis pusilla</name>
    <dbReference type="NCBI Taxonomy" id="889268"/>
    <lineage>
        <taxon>Bacteria</taxon>
        <taxon>Pseudomonadati</taxon>
        <taxon>Myxococcota</taxon>
        <taxon>Polyangia</taxon>
        <taxon>Nannocystales</taxon>
        <taxon>Nannocystaceae</taxon>
        <taxon>Nannocystis</taxon>
    </lineage>
</organism>
<name>A0A9X3EHJ9_9BACT</name>
<feature type="transmembrane region" description="Helical" evidence="1">
    <location>
        <begin position="9"/>
        <end position="29"/>
    </location>
</feature>
<proteinExistence type="predicted"/>
<reference evidence="2" key="1">
    <citation type="submission" date="2022-11" db="EMBL/GenBank/DDBJ databases">
        <title>Minimal conservation of predation-associated metabolite biosynthetic gene clusters underscores biosynthetic potential of Myxococcota including descriptions for ten novel species: Archangium lansinium sp. nov., Myxococcus landrumus sp. nov., Nannocystis bai.</title>
        <authorList>
            <person name="Ahearne A."/>
            <person name="Stevens C."/>
            <person name="Phillips K."/>
        </authorList>
    </citation>
    <scope>NUCLEOTIDE SEQUENCE</scope>
    <source>
        <strain evidence="2">Na p29</strain>
    </source>
</reference>